<sequence>MEGQTRRLKSLKSRRMWLVSIVLIIGFSALLWRLYWIQLGSVRSFSHEEMDLIARAEEQQSRVVVVDSGRGSILDRQGQALTGKKGWRLFASPFSQAQIEANRVKLGKLASQLGWTEKQLVHQLQSLDTPGSLSRPDGSELVLKEREAKAIRDLHIPGIDALESDDRWRDRGGRQVIGRVERNPFLIQRRFPDEWEQGLYDSHSRIGVSGLEAAFEPFLRADGSTLLTYTTDGQGRSLNGLEMKVEGSSVGEPYRLLTTLDQRIQSVAERALNDAAVQEGAVVVQDIASGDLLAMASRPLENDPQHDWNAWDNRALMETTPGSIFKTVVAIAALDTGKVKPSDQFHCNGHLGRYGLRDSKPDGHGTQTLEQAYANSCNIAFAQVAEKVGGKTIEEYANRLGLGSRILWSGKVWKEKNFRQLPQEQRGLIFSDEMTRRDQGAVAQTGIGQRDVRVTPLQAANMVTALFHDGKALNPRIVQEIQQRDGETLFTFQPHALAVEKRIKPETLQALRKMMQTTVSDGTAQSLKDSAVSMGAKTGTAQVGQSNERFNKWMIGFAPTDQPRYAVSVVIRSVEDSKDNRSHRVFRQVMEQVVQGEARD</sequence>
<evidence type="ECO:0000313" key="7">
    <source>
        <dbReference type="EMBL" id="PTM59624.1"/>
    </source>
</evidence>
<dbReference type="InterPro" id="IPR001460">
    <property type="entry name" value="PCN-bd_Tpept"/>
</dbReference>
<dbReference type="InterPro" id="IPR050515">
    <property type="entry name" value="Beta-lactam/transpept"/>
</dbReference>
<proteinExistence type="inferred from homology"/>
<feature type="domain" description="Penicillin-binding protein dimerisation" evidence="6">
    <location>
        <begin position="68"/>
        <end position="238"/>
    </location>
</feature>
<dbReference type="SUPFAM" id="SSF56601">
    <property type="entry name" value="beta-lactamase/transpeptidase-like"/>
    <property type="match status" value="1"/>
</dbReference>
<keyword evidence="4" id="KW-1133">Transmembrane helix</keyword>
<organism evidence="7 8">
    <name type="scientific">Desmospora activa DSM 45169</name>
    <dbReference type="NCBI Taxonomy" id="1121389"/>
    <lineage>
        <taxon>Bacteria</taxon>
        <taxon>Bacillati</taxon>
        <taxon>Bacillota</taxon>
        <taxon>Bacilli</taxon>
        <taxon>Bacillales</taxon>
        <taxon>Thermoactinomycetaceae</taxon>
        <taxon>Desmospora</taxon>
    </lineage>
</organism>
<evidence type="ECO:0000256" key="1">
    <source>
        <dbReference type="ARBA" id="ARBA00004370"/>
    </source>
</evidence>
<dbReference type="PANTHER" id="PTHR30627:SF24">
    <property type="entry name" value="PENICILLIN-BINDING PROTEIN 4B"/>
    <property type="match status" value="1"/>
</dbReference>
<dbReference type="GO" id="GO:0071555">
    <property type="term" value="P:cell wall organization"/>
    <property type="evidence" value="ECO:0007669"/>
    <property type="project" value="TreeGrafter"/>
</dbReference>
<dbReference type="Gene3D" id="3.90.1310.10">
    <property type="entry name" value="Penicillin-binding protein 2a (Domain 2)"/>
    <property type="match status" value="1"/>
</dbReference>
<feature type="transmembrane region" description="Helical" evidence="4">
    <location>
        <begin position="16"/>
        <end position="36"/>
    </location>
</feature>
<accession>A0A2T4ZCK7</accession>
<dbReference type="InterPro" id="IPR012338">
    <property type="entry name" value="Beta-lactam/transpept-like"/>
</dbReference>
<dbReference type="AlphaFoldDB" id="A0A2T4ZCK7"/>
<dbReference type="InterPro" id="IPR036138">
    <property type="entry name" value="PBP_dimer_sf"/>
</dbReference>
<dbReference type="OrthoDB" id="2985542at2"/>
<keyword evidence="7" id="KW-0132">Cell division</keyword>
<gene>
    <name evidence="7" type="ORF">C8J48_2253</name>
</gene>
<keyword evidence="8" id="KW-1185">Reference proteome</keyword>
<dbReference type="PANTHER" id="PTHR30627">
    <property type="entry name" value="PEPTIDOGLYCAN D,D-TRANSPEPTIDASE"/>
    <property type="match status" value="1"/>
</dbReference>
<dbReference type="RefSeq" id="WP_107726753.1">
    <property type="nucleotide sequence ID" value="NZ_PZZP01000001.1"/>
</dbReference>
<dbReference type="GO" id="GO:0005886">
    <property type="term" value="C:plasma membrane"/>
    <property type="evidence" value="ECO:0007669"/>
    <property type="project" value="TreeGrafter"/>
</dbReference>
<dbReference type="GO" id="GO:0008658">
    <property type="term" value="F:penicillin binding"/>
    <property type="evidence" value="ECO:0007669"/>
    <property type="project" value="InterPro"/>
</dbReference>
<keyword evidence="4" id="KW-0812">Transmembrane</keyword>
<dbReference type="SUPFAM" id="SSF56519">
    <property type="entry name" value="Penicillin binding protein dimerisation domain"/>
    <property type="match status" value="1"/>
</dbReference>
<dbReference type="GO" id="GO:0051301">
    <property type="term" value="P:cell division"/>
    <property type="evidence" value="ECO:0007669"/>
    <property type="project" value="UniProtKB-KW"/>
</dbReference>
<feature type="domain" description="Penicillin-binding protein transpeptidase" evidence="5">
    <location>
        <begin position="280"/>
        <end position="591"/>
    </location>
</feature>
<comment type="similarity">
    <text evidence="2">Belongs to the transpeptidase family.</text>
</comment>
<evidence type="ECO:0000259" key="6">
    <source>
        <dbReference type="Pfam" id="PF03717"/>
    </source>
</evidence>
<evidence type="ECO:0000259" key="5">
    <source>
        <dbReference type="Pfam" id="PF00905"/>
    </source>
</evidence>
<evidence type="ECO:0000256" key="4">
    <source>
        <dbReference type="SAM" id="Phobius"/>
    </source>
</evidence>
<evidence type="ECO:0000256" key="2">
    <source>
        <dbReference type="ARBA" id="ARBA00007171"/>
    </source>
</evidence>
<dbReference type="EMBL" id="PZZP01000001">
    <property type="protein sequence ID" value="PTM59624.1"/>
    <property type="molecule type" value="Genomic_DNA"/>
</dbReference>
<reference evidence="7 8" key="1">
    <citation type="submission" date="2018-04" db="EMBL/GenBank/DDBJ databases">
        <title>Genomic Encyclopedia of Archaeal and Bacterial Type Strains, Phase II (KMG-II): from individual species to whole genera.</title>
        <authorList>
            <person name="Goeker M."/>
        </authorList>
    </citation>
    <scope>NUCLEOTIDE SEQUENCE [LARGE SCALE GENOMIC DNA]</scope>
    <source>
        <strain evidence="7 8">DSM 45169</strain>
    </source>
</reference>
<comment type="subcellular location">
    <subcellularLocation>
        <location evidence="1">Membrane</location>
    </subcellularLocation>
</comment>
<evidence type="ECO:0000256" key="3">
    <source>
        <dbReference type="ARBA" id="ARBA00023136"/>
    </source>
</evidence>
<dbReference type="GO" id="GO:0071972">
    <property type="term" value="F:peptidoglycan L,D-transpeptidase activity"/>
    <property type="evidence" value="ECO:0007669"/>
    <property type="project" value="TreeGrafter"/>
</dbReference>
<keyword evidence="7" id="KW-0131">Cell cycle</keyword>
<dbReference type="Proteomes" id="UP000241639">
    <property type="component" value="Unassembled WGS sequence"/>
</dbReference>
<dbReference type="Gene3D" id="3.40.710.10">
    <property type="entry name" value="DD-peptidase/beta-lactamase superfamily"/>
    <property type="match status" value="1"/>
</dbReference>
<dbReference type="InterPro" id="IPR005311">
    <property type="entry name" value="PBP_dimer"/>
</dbReference>
<keyword evidence="3 4" id="KW-0472">Membrane</keyword>
<protein>
    <submittedName>
        <fullName evidence="7">Cell division protein FtsI/penicillin-binding protein 2</fullName>
    </submittedName>
</protein>
<evidence type="ECO:0000313" key="8">
    <source>
        <dbReference type="Proteomes" id="UP000241639"/>
    </source>
</evidence>
<dbReference type="Pfam" id="PF03717">
    <property type="entry name" value="PBP_dimer"/>
    <property type="match status" value="1"/>
</dbReference>
<comment type="caution">
    <text evidence="7">The sequence shown here is derived from an EMBL/GenBank/DDBJ whole genome shotgun (WGS) entry which is preliminary data.</text>
</comment>
<dbReference type="Pfam" id="PF00905">
    <property type="entry name" value="Transpeptidase"/>
    <property type="match status" value="1"/>
</dbReference>
<name>A0A2T4ZCK7_9BACL</name>